<feature type="region of interest" description="Disordered" evidence="1">
    <location>
        <begin position="410"/>
        <end position="462"/>
    </location>
</feature>
<feature type="region of interest" description="Disordered" evidence="1">
    <location>
        <begin position="169"/>
        <end position="245"/>
    </location>
</feature>
<feature type="compositionally biased region" description="Low complexity" evidence="1">
    <location>
        <begin position="1"/>
        <end position="15"/>
    </location>
</feature>
<organism evidence="2">
    <name type="scientific">Chromera velia CCMP2878</name>
    <dbReference type="NCBI Taxonomy" id="1169474"/>
    <lineage>
        <taxon>Eukaryota</taxon>
        <taxon>Sar</taxon>
        <taxon>Alveolata</taxon>
        <taxon>Colpodellida</taxon>
        <taxon>Chromeraceae</taxon>
        <taxon>Chromera</taxon>
    </lineage>
</organism>
<feature type="compositionally biased region" description="Basic and acidic residues" evidence="1">
    <location>
        <begin position="83"/>
        <end position="93"/>
    </location>
</feature>
<feature type="compositionally biased region" description="Acidic residues" evidence="1">
    <location>
        <begin position="58"/>
        <end position="74"/>
    </location>
</feature>
<dbReference type="EMBL" id="CDMZ01001026">
    <property type="protein sequence ID" value="CEM25900.1"/>
    <property type="molecule type" value="Genomic_DNA"/>
</dbReference>
<name>A0A0G4GAC2_9ALVE</name>
<feature type="compositionally biased region" description="Basic and acidic residues" evidence="1">
    <location>
        <begin position="188"/>
        <end position="202"/>
    </location>
</feature>
<sequence>MPSSPSSSGTISTRSQKADAAASRVSKGKERKTLKPLSKVVVIPTRRTSARLTKGSAVEDEDEEDEADSDDEIPMDLSPPVLRGREKTEEKMKNKTKPSGGVNLRQTTAVLTRQALRSMPKPYVVLNPDMLDSAFWTPKRLRRLCTSLRLKCSGNREVLISRMLRWHRHETDSPPAEEAEENTGRGNKGKEKQGGKKNQKEGRKSKRLMRSDTFPLEGIDLDTDEDMNPPQSPPHFTVEEEELEEKARGYVSEAITALVNAIGSVLSRRCRPSGSQAEPAAAAAAADSGEETEEGDTSAAEEAAEELLGDRYQTGRFLSLPVPELSRQSADVASCPELRASIATLESATSASAPSSAGGPRRLFFGGIRGGAPLRSILRRTGKEEAVKGIGKGKKALKAKTGKGKGVLQILPRILPRRGVGQQGAGSRGGEGGGGGPPSPTNSSSSSSSASASASASTAVGDGDADAHLSLGRRRVTFGLLNQVQLVHRKGPSEEPKNLRDRRQSVVDEGIRLRAEASRAARNLAEQKRWLAGFESFLAE</sequence>
<feature type="region of interest" description="Disordered" evidence="1">
    <location>
        <begin position="1"/>
        <end position="102"/>
    </location>
</feature>
<evidence type="ECO:0008006" key="3">
    <source>
        <dbReference type="Google" id="ProtNLM"/>
    </source>
</evidence>
<evidence type="ECO:0000256" key="1">
    <source>
        <dbReference type="SAM" id="MobiDB-lite"/>
    </source>
</evidence>
<reference evidence="2" key="1">
    <citation type="submission" date="2014-11" db="EMBL/GenBank/DDBJ databases">
        <authorList>
            <person name="Otto D Thomas"/>
            <person name="Naeem Raeece"/>
        </authorList>
    </citation>
    <scope>NUCLEOTIDE SEQUENCE</scope>
</reference>
<gene>
    <name evidence="2" type="ORF">Cvel_4419</name>
</gene>
<evidence type="ECO:0000313" key="2">
    <source>
        <dbReference type="EMBL" id="CEM25900.1"/>
    </source>
</evidence>
<feature type="compositionally biased region" description="Low complexity" evidence="1">
    <location>
        <begin position="441"/>
        <end position="462"/>
    </location>
</feature>
<feature type="compositionally biased region" description="Low complexity" evidence="1">
    <location>
        <begin position="277"/>
        <end position="287"/>
    </location>
</feature>
<protein>
    <recommendedName>
        <fullName evidence="3">SAP domain-containing protein</fullName>
    </recommendedName>
</protein>
<proteinExistence type="predicted"/>
<feature type="compositionally biased region" description="Gly residues" evidence="1">
    <location>
        <begin position="421"/>
        <end position="436"/>
    </location>
</feature>
<dbReference type="VEuPathDB" id="CryptoDB:Cvel_4419"/>
<dbReference type="AlphaFoldDB" id="A0A0G4GAC2"/>
<feature type="region of interest" description="Disordered" evidence="1">
    <location>
        <begin position="270"/>
        <end position="300"/>
    </location>
</feature>
<accession>A0A0G4GAC2</accession>